<organism evidence="2 3">
    <name type="scientific">Methylophaga thiooxydans</name>
    <dbReference type="NCBI Taxonomy" id="392484"/>
    <lineage>
        <taxon>Bacteria</taxon>
        <taxon>Pseudomonadati</taxon>
        <taxon>Pseudomonadota</taxon>
        <taxon>Gammaproteobacteria</taxon>
        <taxon>Thiotrichales</taxon>
        <taxon>Piscirickettsiaceae</taxon>
        <taxon>Methylophaga</taxon>
    </lineage>
</organism>
<accession>A0A0A0BHW2</accession>
<dbReference type="Pfam" id="PF04338">
    <property type="entry name" value="DUF481"/>
    <property type="match status" value="1"/>
</dbReference>
<evidence type="ECO:0008006" key="4">
    <source>
        <dbReference type="Google" id="ProtNLM"/>
    </source>
</evidence>
<name>A0A0A0BHW2_9GAMM</name>
<dbReference type="AlphaFoldDB" id="A0A0A0BHW2"/>
<keyword evidence="1" id="KW-0175">Coiled coil</keyword>
<evidence type="ECO:0000256" key="1">
    <source>
        <dbReference type="SAM" id="Coils"/>
    </source>
</evidence>
<feature type="coiled-coil region" evidence="1">
    <location>
        <begin position="103"/>
        <end position="145"/>
    </location>
</feature>
<dbReference type="EMBL" id="JRQD01000002">
    <property type="protein sequence ID" value="KGM07485.1"/>
    <property type="molecule type" value="Genomic_DNA"/>
</dbReference>
<dbReference type="STRING" id="392484.LP43_1096"/>
<protein>
    <recommendedName>
        <fullName evidence="4">DUF481 domain-containing protein</fullName>
    </recommendedName>
</protein>
<dbReference type="RefSeq" id="WP_008291608.1">
    <property type="nucleotide sequence ID" value="NZ_JRQD01000002.1"/>
</dbReference>
<evidence type="ECO:0000313" key="2">
    <source>
        <dbReference type="EMBL" id="KGM07485.1"/>
    </source>
</evidence>
<dbReference type="Proteomes" id="UP000029999">
    <property type="component" value="Unassembled WGS sequence"/>
</dbReference>
<gene>
    <name evidence="2" type="ORF">LP43_1096</name>
</gene>
<reference evidence="2 3" key="1">
    <citation type="submission" date="2014-09" db="EMBL/GenBank/DDBJ databases">
        <authorList>
            <person name="Grob C."/>
            <person name="Taubert M."/>
            <person name="Howat A.M."/>
            <person name="Burns O.J."/>
            <person name="Dixon J.L."/>
            <person name="Chen Y."/>
            <person name="Murrell J.C."/>
        </authorList>
    </citation>
    <scope>NUCLEOTIDE SEQUENCE [LARGE SCALE GENOMIC DNA]</scope>
    <source>
        <strain evidence="2">L4</strain>
    </source>
</reference>
<evidence type="ECO:0000313" key="3">
    <source>
        <dbReference type="Proteomes" id="UP000029999"/>
    </source>
</evidence>
<proteinExistence type="predicted"/>
<dbReference type="InterPro" id="IPR007433">
    <property type="entry name" value="DUF481"/>
</dbReference>
<sequence length="365" mass="41087">MADQVVLDDGSLLKGTLKEVANGQLVINTAFADDVTIDYSRVSKLTTDEKFLIELNSRDRIVGQLSVNANGQHTLTNTAFGTVNVDPANIRSVWATDAHKPQVAAVEQEYQQQIDDIKVSNEQEKEALKADYDQALAAIRLERDKLRDPWSGSLAFGVAGASGNTKRFGAQGRGELHRETDMERMDMYLEVNYQKEDGEQTVNEKLAGVALERDITEMWFARGTADFEIDDFEELDLRAIATASLGRFFIREDDLKFKGFAGVGYRFESYSDGSTEKDPTGVLGYDVKYRMNSHLKLFHDFTYYPSFSSPGKNYLVVTNFGGEMPLAQDNWKLRASVRSQYNSMPAPDAEKTDTSYQMNLVYDWE</sequence>
<comment type="caution">
    <text evidence="2">The sequence shown here is derived from an EMBL/GenBank/DDBJ whole genome shotgun (WGS) entry which is preliminary data.</text>
</comment>